<name>A0A286UPN4_9AGAM</name>
<feature type="repeat" description="WD" evidence="3">
    <location>
        <begin position="1130"/>
        <end position="1171"/>
    </location>
</feature>
<dbReference type="SMART" id="SM00320">
    <property type="entry name" value="WD40"/>
    <property type="match status" value="14"/>
</dbReference>
<gene>
    <name evidence="6" type="ORF">PNOK_0148700</name>
</gene>
<dbReference type="PROSITE" id="PS00678">
    <property type="entry name" value="WD_REPEATS_1"/>
    <property type="match status" value="4"/>
</dbReference>
<evidence type="ECO:0000259" key="5">
    <source>
        <dbReference type="PROSITE" id="PS50837"/>
    </source>
</evidence>
<keyword evidence="7" id="KW-1185">Reference proteome</keyword>
<dbReference type="PROSITE" id="PS50837">
    <property type="entry name" value="NACHT"/>
    <property type="match status" value="1"/>
</dbReference>
<dbReference type="PROSITE" id="PS50082">
    <property type="entry name" value="WD_REPEATS_2"/>
    <property type="match status" value="7"/>
</dbReference>
<dbReference type="InterPro" id="IPR056884">
    <property type="entry name" value="NPHP3-like_N"/>
</dbReference>
<proteinExistence type="predicted"/>
<dbReference type="Pfam" id="PF24883">
    <property type="entry name" value="NPHP3_N"/>
    <property type="match status" value="1"/>
</dbReference>
<dbReference type="PANTHER" id="PTHR19848">
    <property type="entry name" value="WD40 REPEAT PROTEIN"/>
    <property type="match status" value="1"/>
</dbReference>
<dbReference type="Gene3D" id="2.130.10.10">
    <property type="entry name" value="YVTN repeat-like/Quinoprotein amine dehydrogenase"/>
    <property type="match status" value="5"/>
</dbReference>
<feature type="domain" description="NACHT" evidence="5">
    <location>
        <begin position="89"/>
        <end position="234"/>
    </location>
</feature>
<evidence type="ECO:0000313" key="7">
    <source>
        <dbReference type="Proteomes" id="UP000217199"/>
    </source>
</evidence>
<keyword evidence="2" id="KW-0677">Repeat</keyword>
<dbReference type="InterPro" id="IPR027417">
    <property type="entry name" value="P-loop_NTPase"/>
</dbReference>
<keyword evidence="6" id="KW-0675">Receptor</keyword>
<dbReference type="EMBL" id="NBII01000002">
    <property type="protein sequence ID" value="PAV21530.1"/>
    <property type="molecule type" value="Genomic_DNA"/>
</dbReference>
<dbReference type="OrthoDB" id="2658414at2759"/>
<dbReference type="InterPro" id="IPR036322">
    <property type="entry name" value="WD40_repeat_dom_sf"/>
</dbReference>
<evidence type="ECO:0000256" key="4">
    <source>
        <dbReference type="SAM" id="SignalP"/>
    </source>
</evidence>
<dbReference type="AlphaFoldDB" id="A0A286UPN4"/>
<feature type="signal peptide" evidence="4">
    <location>
        <begin position="1"/>
        <end position="15"/>
    </location>
</feature>
<accession>A0A286UPN4</accession>
<dbReference type="InterPro" id="IPR019775">
    <property type="entry name" value="WD40_repeat_CS"/>
</dbReference>
<sequence>MPFRLFAFLSNLTFGTYNDVTGNQTNTTFNGINFYNQHSNVHEAHLCGLKRQLNPPEFSGNDRPQCLKDTRKRTLQSIDEWVNAEGCPNVLLLTGAAGTGKSTIATTVAGKYQRKGQLGCHIFFLRGSSDPGNVLESIAYSLSAYSQTIAESLVNQLKDKGKLGPSNLETKFGLLLQDSLSAVAADVGSPVLIVLDALDECGTPETRQSLLTVFRDCLSTLPDNFRILITSRPDKDISPLISSPSFEIISLDQHSDESKLNVYTYVRHQFDQMRSSGRLTVPDDYEWDKSIQTLADSADGLFIWASTAVRFVSEERQFRYSCFQNLVSNAKFLDLGELYTTILVRALKWNEENKEIFKNIFSLILFAKRPLSDEEINEILDMDMDVISNVLSYFRSLVRYEPGQPITIYHTSFYDYLISCEGRPWHVEPKVQRAHIVSKCLERMGKVLKYNICDIQSSYVLNKDVPNIDDRVTRYIPPFLKYICCYWAHHLQDVPYSQELCSQLRSFVHNQLLFWFEVLSLTDTFNDHVGPALLFAIDWVGKNDPELSFFLRDAHLQASTYSEPISKSVLQVYTSLLLLTKEESPMSMHYAEYASTGCRVEYIGRKRRNDCIKTIRVGDIYTPIDFLLFSPDGMRILSNSMRGLCVWDVTSGELIAGPLAGNDDSSVLSAAYSLDGKCIISIIRSGIITKWDIFTGRIVWEREIDKREIDLSQVVSAVFSPNIKSIVLGDDQGIIGIWDVDTGTQDGELLWGCIGFINCLSFSSDGQYLASRSDGTEITILDMDRREIVFSPFRRRTRRVTAPNASPSENGIVSGSGDGAILLWSACTGEILHKIKCENEVYSIAHSPDGHIILAGGYGWMNMWNVVDGTSAPKVFQVDGDIRHLSFSPGGNRFAFTSGRDKIQIWDAPWGVEEIKSTSGEQGQITSISLSPGGKLIASGSDDGSVCLWNVLTGEFVDKLQLHSRVESLSFSPINEQLIAFGSRYGAVRLWDVKNDVVVTVGNHKRSIRSIAFSPPDGTYVASGSEDKTICIWSIKRRELAVSPLTGHDDEVTSIVYSPNGTRLVSGSKDKTVRVWNSETGQLLSTLKYHSSWVCTVAYSFDGSRIVSGSDDETIIVWDAESGQIVCGPIITHERSVTSVCLSPDGKQILSGSWDGTVRVWDAHTGQSLFPLLRRHTHWVNFICLFPNERHFATVSKDGTIRIWTLDTVPNETTWELRDDNWVVGESGKLLMWIPNDLRRYLCGHRNISILNRPFYLKLHFGPE</sequence>
<dbReference type="Proteomes" id="UP000217199">
    <property type="component" value="Unassembled WGS sequence"/>
</dbReference>
<keyword evidence="1 3" id="KW-0853">WD repeat</keyword>
<organism evidence="6 7">
    <name type="scientific">Pyrrhoderma noxium</name>
    <dbReference type="NCBI Taxonomy" id="2282107"/>
    <lineage>
        <taxon>Eukaryota</taxon>
        <taxon>Fungi</taxon>
        <taxon>Dikarya</taxon>
        <taxon>Basidiomycota</taxon>
        <taxon>Agaricomycotina</taxon>
        <taxon>Agaricomycetes</taxon>
        <taxon>Hymenochaetales</taxon>
        <taxon>Hymenochaetaceae</taxon>
        <taxon>Pyrrhoderma</taxon>
    </lineage>
</organism>
<dbReference type="InterPro" id="IPR003593">
    <property type="entry name" value="AAA+_ATPase"/>
</dbReference>
<dbReference type="Pfam" id="PF00400">
    <property type="entry name" value="WD40"/>
    <property type="match status" value="8"/>
</dbReference>
<feature type="repeat" description="WD" evidence="3">
    <location>
        <begin position="1045"/>
        <end position="1086"/>
    </location>
</feature>
<dbReference type="SUPFAM" id="SSF50978">
    <property type="entry name" value="WD40 repeat-like"/>
    <property type="match status" value="3"/>
</dbReference>
<dbReference type="PANTHER" id="PTHR19848:SF8">
    <property type="entry name" value="F-BOX AND WD REPEAT DOMAIN CONTAINING 7"/>
    <property type="match status" value="1"/>
</dbReference>
<dbReference type="InParanoid" id="A0A286UPN4"/>
<dbReference type="InterPro" id="IPR001680">
    <property type="entry name" value="WD40_rpt"/>
</dbReference>
<feature type="repeat" description="WD" evidence="3">
    <location>
        <begin position="1087"/>
        <end position="1128"/>
    </location>
</feature>
<protein>
    <submittedName>
        <fullName evidence="6">Nucleotide-binding-oligomerization-domain like receptor</fullName>
    </submittedName>
</protein>
<feature type="repeat" description="WD" evidence="3">
    <location>
        <begin position="1173"/>
        <end position="1214"/>
    </location>
</feature>
<dbReference type="SUPFAM" id="SSF52540">
    <property type="entry name" value="P-loop containing nucleoside triphosphate hydrolases"/>
    <property type="match status" value="1"/>
</dbReference>
<evidence type="ECO:0000256" key="2">
    <source>
        <dbReference type="ARBA" id="ARBA00022737"/>
    </source>
</evidence>
<evidence type="ECO:0000256" key="3">
    <source>
        <dbReference type="PROSITE-ProRule" id="PRU00221"/>
    </source>
</evidence>
<dbReference type="PROSITE" id="PS50294">
    <property type="entry name" value="WD_REPEATS_REGION"/>
    <property type="match status" value="6"/>
</dbReference>
<dbReference type="InterPro" id="IPR020472">
    <property type="entry name" value="WD40_PAC1"/>
</dbReference>
<dbReference type="PRINTS" id="PR00320">
    <property type="entry name" value="GPROTEINBRPT"/>
</dbReference>
<dbReference type="STRING" id="2282107.A0A286UPN4"/>
<dbReference type="InterPro" id="IPR015943">
    <property type="entry name" value="WD40/YVTN_repeat-like_dom_sf"/>
</dbReference>
<feature type="repeat" description="WD" evidence="3">
    <location>
        <begin position="793"/>
        <end position="834"/>
    </location>
</feature>
<evidence type="ECO:0000256" key="1">
    <source>
        <dbReference type="ARBA" id="ARBA00022574"/>
    </source>
</evidence>
<dbReference type="Gene3D" id="3.40.50.300">
    <property type="entry name" value="P-loop containing nucleotide triphosphate hydrolases"/>
    <property type="match status" value="1"/>
</dbReference>
<dbReference type="CDD" id="cd00200">
    <property type="entry name" value="WD40"/>
    <property type="match status" value="1"/>
</dbReference>
<evidence type="ECO:0000313" key="6">
    <source>
        <dbReference type="EMBL" id="PAV21530.1"/>
    </source>
</evidence>
<feature type="repeat" description="WD" evidence="3">
    <location>
        <begin position="1001"/>
        <end position="1043"/>
    </location>
</feature>
<feature type="repeat" description="WD" evidence="3">
    <location>
        <begin position="918"/>
        <end position="959"/>
    </location>
</feature>
<reference evidence="6 7" key="1">
    <citation type="journal article" date="2017" name="Mol. Ecol.">
        <title>Comparative and population genomic landscape of Phellinus noxius: A hypervariable fungus causing root rot in trees.</title>
        <authorList>
            <person name="Chung C.L."/>
            <person name="Lee T.J."/>
            <person name="Akiba M."/>
            <person name="Lee H.H."/>
            <person name="Kuo T.H."/>
            <person name="Liu D."/>
            <person name="Ke H.M."/>
            <person name="Yokoi T."/>
            <person name="Roa M.B."/>
            <person name="Lu M.J."/>
            <person name="Chang Y.Y."/>
            <person name="Ann P.J."/>
            <person name="Tsai J.N."/>
            <person name="Chen C.Y."/>
            <person name="Tzean S.S."/>
            <person name="Ota Y."/>
            <person name="Hattori T."/>
            <person name="Sahashi N."/>
            <person name="Liou R.F."/>
            <person name="Kikuchi T."/>
            <person name="Tsai I.J."/>
        </authorList>
    </citation>
    <scope>NUCLEOTIDE SEQUENCE [LARGE SCALE GENOMIC DNA]</scope>
    <source>
        <strain evidence="6 7">FFPRI411160</strain>
    </source>
</reference>
<keyword evidence="4" id="KW-0732">Signal</keyword>
<dbReference type="InterPro" id="IPR007111">
    <property type="entry name" value="NACHT_NTPase"/>
</dbReference>
<feature type="chain" id="PRO_5013850634" evidence="4">
    <location>
        <begin position="16"/>
        <end position="1264"/>
    </location>
</feature>
<comment type="caution">
    <text evidence="6">The sequence shown here is derived from an EMBL/GenBank/DDBJ whole genome shotgun (WGS) entry which is preliminary data.</text>
</comment>
<dbReference type="SMART" id="SM00382">
    <property type="entry name" value="AAA"/>
    <property type="match status" value="1"/>
</dbReference>